<sequence length="130" mass="15958">MIFLQQLIQKRYQVVMKNKLEDLIQYIKEVLQKIIIVVLKYHFSVLQIIESYNQKGQQRLVHQNQQMQMNNLKQKVLKVQKKIKRKRKDNQEVFQRVLRLHKIQIIQAKLQYNRKEQQIQGGIQQIYLFQ</sequence>
<dbReference type="AlphaFoldDB" id="A0A8S1LJ79"/>
<protein>
    <submittedName>
        <fullName evidence="2">Uncharacterized protein</fullName>
    </submittedName>
</protein>
<accession>A0A8S1LJ79</accession>
<reference evidence="2" key="1">
    <citation type="submission" date="2021-01" db="EMBL/GenBank/DDBJ databases">
        <authorList>
            <consortium name="Genoscope - CEA"/>
            <person name="William W."/>
        </authorList>
    </citation>
    <scope>NUCLEOTIDE SEQUENCE</scope>
</reference>
<evidence type="ECO:0000313" key="2">
    <source>
        <dbReference type="EMBL" id="CAD8068288.1"/>
    </source>
</evidence>
<feature type="coiled-coil region" evidence="1">
    <location>
        <begin position="62"/>
        <end position="89"/>
    </location>
</feature>
<dbReference type="EMBL" id="CAJJDN010000024">
    <property type="protein sequence ID" value="CAD8068288.1"/>
    <property type="molecule type" value="Genomic_DNA"/>
</dbReference>
<dbReference type="Proteomes" id="UP000692954">
    <property type="component" value="Unassembled WGS sequence"/>
</dbReference>
<organism evidence="2 3">
    <name type="scientific">Paramecium sonneborni</name>
    <dbReference type="NCBI Taxonomy" id="65129"/>
    <lineage>
        <taxon>Eukaryota</taxon>
        <taxon>Sar</taxon>
        <taxon>Alveolata</taxon>
        <taxon>Ciliophora</taxon>
        <taxon>Intramacronucleata</taxon>
        <taxon>Oligohymenophorea</taxon>
        <taxon>Peniculida</taxon>
        <taxon>Parameciidae</taxon>
        <taxon>Paramecium</taxon>
    </lineage>
</organism>
<evidence type="ECO:0000256" key="1">
    <source>
        <dbReference type="SAM" id="Coils"/>
    </source>
</evidence>
<name>A0A8S1LJ79_9CILI</name>
<evidence type="ECO:0000313" key="3">
    <source>
        <dbReference type="Proteomes" id="UP000692954"/>
    </source>
</evidence>
<comment type="caution">
    <text evidence="2">The sequence shown here is derived from an EMBL/GenBank/DDBJ whole genome shotgun (WGS) entry which is preliminary data.</text>
</comment>
<keyword evidence="3" id="KW-1185">Reference proteome</keyword>
<proteinExistence type="predicted"/>
<gene>
    <name evidence="2" type="ORF">PSON_ATCC_30995.1.T0240077</name>
</gene>
<keyword evidence="1" id="KW-0175">Coiled coil</keyword>